<evidence type="ECO:0000313" key="2">
    <source>
        <dbReference type="EMBL" id="TLD40517.1"/>
    </source>
</evidence>
<dbReference type="Proteomes" id="UP000319783">
    <property type="component" value="Unassembled WGS sequence"/>
</dbReference>
<keyword evidence="1" id="KW-0732">Signal</keyword>
<gene>
    <name evidence="2" type="ORF">JETT_3200</name>
</gene>
<comment type="caution">
    <text evidence="2">The sequence shown here is derived from an EMBL/GenBank/DDBJ whole genome shotgun (WGS) entry which is preliminary data.</text>
</comment>
<dbReference type="EMBL" id="SULG01000095">
    <property type="protein sequence ID" value="TLD40517.1"/>
    <property type="molecule type" value="Genomic_DNA"/>
</dbReference>
<organism evidence="2 3">
    <name type="scientific">Candidatus Jettenia ecosi</name>
    <dbReference type="NCBI Taxonomy" id="2494326"/>
    <lineage>
        <taxon>Bacteria</taxon>
        <taxon>Pseudomonadati</taxon>
        <taxon>Planctomycetota</taxon>
        <taxon>Candidatus Brocadiia</taxon>
        <taxon>Candidatus Brocadiales</taxon>
        <taxon>Candidatus Brocadiaceae</taxon>
        <taxon>Candidatus Jettenia</taxon>
    </lineage>
</organism>
<evidence type="ECO:0008006" key="4">
    <source>
        <dbReference type="Google" id="ProtNLM"/>
    </source>
</evidence>
<proteinExistence type="predicted"/>
<sequence>MFYFFIFTLIIHLQSSFAHHGGVSTAFGPGAPIETASPLALGKGNFLLFEKFEYVPFEHKDHAEPENINTFTFINTLVGYGFTDALSVYVTLPVAIKDQDNLGTSSGLGDLGFIVQYGFKIGERDGIRGLYSYGPEDSYGEAYSTDDIKMSLLAGFTVPSGTTSQRDNNGNTFDMGMQPGFGAPSFNFGFAASKMIFPQFTLTGDTSLTTFTEHNDGKPGNEIRFNVAGGYEIYEKENGFLSRLDIIAESNMLHLTKDENEDREKEDDTGGTILYLSPGLRATFSKYVSVGVLIKLPTWKDLNNEPDQQGAEGLEEYRAIVTCSISF</sequence>
<name>A0A533Q7B7_9BACT</name>
<dbReference type="AlphaFoldDB" id="A0A533Q7B7"/>
<feature type="chain" id="PRO_5021744464" description="Transporter" evidence="1">
    <location>
        <begin position="21"/>
        <end position="327"/>
    </location>
</feature>
<dbReference type="InterPro" id="IPR025737">
    <property type="entry name" value="FApF"/>
</dbReference>
<evidence type="ECO:0000256" key="1">
    <source>
        <dbReference type="SAM" id="SignalP"/>
    </source>
</evidence>
<reference evidence="2 3" key="1">
    <citation type="submission" date="2019-04" db="EMBL/GenBank/DDBJ databases">
        <title>Genome of a novel bacterium Candidatus Jettenia ecosi reconstructed from metagenome of an anammox bioreactor.</title>
        <authorList>
            <person name="Mardanov A.V."/>
            <person name="Beletsky A.V."/>
            <person name="Ravin N.V."/>
            <person name="Botchkova E.A."/>
            <person name="Litti Y.V."/>
            <person name="Nozhevnikova A.N."/>
        </authorList>
    </citation>
    <scope>NUCLEOTIDE SEQUENCE [LARGE SCALE GENOMIC DNA]</scope>
    <source>
        <strain evidence="2">J2</strain>
    </source>
</reference>
<protein>
    <recommendedName>
        <fullName evidence="4">Transporter</fullName>
    </recommendedName>
</protein>
<accession>A0A533Q7B7</accession>
<dbReference type="Pfam" id="PF13557">
    <property type="entry name" value="Phenol_MetA_deg"/>
    <property type="match status" value="1"/>
</dbReference>
<evidence type="ECO:0000313" key="3">
    <source>
        <dbReference type="Proteomes" id="UP000319783"/>
    </source>
</evidence>
<feature type="signal peptide" evidence="1">
    <location>
        <begin position="1"/>
        <end position="20"/>
    </location>
</feature>